<dbReference type="Proteomes" id="UP000831484">
    <property type="component" value="Chromosome"/>
</dbReference>
<reference evidence="2" key="1">
    <citation type="journal article" date="2022" name="Environ. Microbiol.">
        <title>Functional analysis, diversity, and distribution of carbendazim hydrolases MheI and CbmA, responsible for the initial step in carbendazim degradation.</title>
        <authorList>
            <person name="Zhang M."/>
            <person name="Bai X."/>
            <person name="Li Q."/>
            <person name="Zhang L."/>
            <person name="Zhu Q."/>
            <person name="Gao S."/>
            <person name="Ke Z."/>
            <person name="Jiang M."/>
            <person name="Hu J."/>
            <person name="Qiu J."/>
            <person name="Hong Q."/>
        </authorList>
    </citation>
    <scope>NUCLEOTIDE SEQUENCE [LARGE SCALE GENOMIC DNA]</scope>
    <source>
        <strain evidence="2">djl-6</strain>
    </source>
</reference>
<dbReference type="Pfam" id="PF01633">
    <property type="entry name" value="Choline_kinase"/>
    <property type="match status" value="1"/>
</dbReference>
<dbReference type="Gene3D" id="3.90.1200.10">
    <property type="match status" value="1"/>
</dbReference>
<dbReference type="SUPFAM" id="SSF56112">
    <property type="entry name" value="Protein kinase-like (PK-like)"/>
    <property type="match status" value="1"/>
</dbReference>
<dbReference type="GO" id="GO:0004305">
    <property type="term" value="F:ethanolamine kinase activity"/>
    <property type="evidence" value="ECO:0007669"/>
    <property type="project" value="TreeGrafter"/>
</dbReference>
<proteinExistence type="predicted"/>
<organism evidence="1 2">
    <name type="scientific">Rhodococcus qingshengii JCM 15477</name>
    <dbReference type="NCBI Taxonomy" id="1303681"/>
    <lineage>
        <taxon>Bacteria</taxon>
        <taxon>Bacillati</taxon>
        <taxon>Actinomycetota</taxon>
        <taxon>Actinomycetes</taxon>
        <taxon>Mycobacteriales</taxon>
        <taxon>Nocardiaceae</taxon>
        <taxon>Rhodococcus</taxon>
        <taxon>Rhodococcus erythropolis group</taxon>
    </lineage>
</organism>
<dbReference type="RefSeq" id="WP_231915236.1">
    <property type="nucleotide sequence ID" value="NZ_CP096563.1"/>
</dbReference>
<name>A0AB38R841_RHOSG</name>
<evidence type="ECO:0000313" key="1">
    <source>
        <dbReference type="EMBL" id="UPU41270.1"/>
    </source>
</evidence>
<evidence type="ECO:0000313" key="2">
    <source>
        <dbReference type="Proteomes" id="UP000831484"/>
    </source>
</evidence>
<gene>
    <name evidence="1" type="ORF">M0639_19730</name>
</gene>
<keyword evidence="2" id="KW-1185">Reference proteome</keyword>
<dbReference type="PANTHER" id="PTHR22603:SF66">
    <property type="entry name" value="ETHANOLAMINE KINASE"/>
    <property type="match status" value="1"/>
</dbReference>
<dbReference type="GO" id="GO:0006646">
    <property type="term" value="P:phosphatidylethanolamine biosynthetic process"/>
    <property type="evidence" value="ECO:0007669"/>
    <property type="project" value="TreeGrafter"/>
</dbReference>
<dbReference type="GO" id="GO:0005737">
    <property type="term" value="C:cytoplasm"/>
    <property type="evidence" value="ECO:0007669"/>
    <property type="project" value="TreeGrafter"/>
</dbReference>
<dbReference type="PANTHER" id="PTHR22603">
    <property type="entry name" value="CHOLINE/ETHANOALAMINE KINASE"/>
    <property type="match status" value="1"/>
</dbReference>
<protein>
    <submittedName>
        <fullName evidence="1">Phosphotransferase family protein</fullName>
    </submittedName>
</protein>
<sequence length="328" mass="37301">MTENTQQPDLTHCMADERVCGTARTDFERGVEEALASIADWRGREIRYAPVHGGLQNSNWRITVEGIDRRYFLKIPGAGSESFVDRVAANEAAMLAGSLGIAPEMILFDHRTGIEVIEYMEGYRGCTNGDLKRPEIALQIVDLYRTLHSAPLMSLTKTIFDMIDEHLDQAREHGVMLPGDFALIEREYYTAKSALLASGLDLVPCHNDPMPGNFLYSEGHPLKLVDYEFAANNDRAYELAIFVTEMFFDERRTLELIDAFYGSSEWSVVSRVHLFGALADVKWGLWGCINNRLNSGWDFDYHKYGVWKLMRARAKMSDPRWALWLDSV</sequence>
<dbReference type="InterPro" id="IPR011009">
    <property type="entry name" value="Kinase-like_dom_sf"/>
</dbReference>
<dbReference type="EMBL" id="CP096563">
    <property type="protein sequence ID" value="UPU41270.1"/>
    <property type="molecule type" value="Genomic_DNA"/>
</dbReference>
<dbReference type="AlphaFoldDB" id="A0AB38R841"/>
<accession>A0AB38R841</accession>
<dbReference type="CDD" id="cd05151">
    <property type="entry name" value="ChoK-like"/>
    <property type="match status" value="1"/>
</dbReference>
<dbReference type="Gene3D" id="3.30.200.20">
    <property type="entry name" value="Phosphorylase Kinase, domain 1"/>
    <property type="match status" value="1"/>
</dbReference>